<dbReference type="AlphaFoldDB" id="A0A1J0EIN7"/>
<evidence type="ECO:0000313" key="2">
    <source>
        <dbReference type="EMBL" id="APC15997.1"/>
    </source>
</evidence>
<evidence type="ECO:0000313" key="3">
    <source>
        <dbReference type="Proteomes" id="UP000182567"/>
    </source>
</evidence>
<organism evidence="2 3">
    <name type="scientific">Pseudomonas frederiksbergensis</name>
    <dbReference type="NCBI Taxonomy" id="104087"/>
    <lineage>
        <taxon>Bacteria</taxon>
        <taxon>Pseudomonadati</taxon>
        <taxon>Pseudomonadota</taxon>
        <taxon>Gammaproteobacteria</taxon>
        <taxon>Pseudomonadales</taxon>
        <taxon>Pseudomonadaceae</taxon>
        <taxon>Pseudomonas</taxon>
    </lineage>
</organism>
<dbReference type="OrthoDB" id="1491115at2"/>
<dbReference type="PANTHER" id="PTHR39441:SF1">
    <property type="entry name" value="DUF2252 DOMAIN-CONTAINING PROTEIN"/>
    <property type="match status" value="1"/>
</dbReference>
<sequence>MTTLKDRLKQGKDARKQCSRNAQAMHGKTDRDPLPLIKASSAGRIRSLNELRFGRMLVSPFAFYRGNALLHAHDLSGTPDMGLHSTICGDCHLMNFGGFGTPERNLLFSVNDFDEVHPGPWEWDLKRLVASFLVALLTDDQERPLFLQLKEARRSVLADYVKAKSRIRHNGQRVVEGQRLMQSASDLFLGWTTSPNGQHFYVRQLRDMKISAELETFDAETFSAYGHICGKALARAHAKASGQAAQISGYIGKSDVMADALFKYAKAYSDQNKRDFERFQQACRKGKLQARSEADFAADHLP</sequence>
<dbReference type="EMBL" id="CP017886">
    <property type="protein sequence ID" value="APC15997.1"/>
    <property type="molecule type" value="Genomic_DNA"/>
</dbReference>
<evidence type="ECO:0000256" key="1">
    <source>
        <dbReference type="SAM" id="MobiDB-lite"/>
    </source>
</evidence>
<feature type="compositionally biased region" description="Basic and acidic residues" evidence="1">
    <location>
        <begin position="1"/>
        <end position="16"/>
    </location>
</feature>
<evidence type="ECO:0008006" key="4">
    <source>
        <dbReference type="Google" id="ProtNLM"/>
    </source>
</evidence>
<name>A0A1J0EIN7_9PSED</name>
<dbReference type="PANTHER" id="PTHR39441">
    <property type="entry name" value="DUF2252 DOMAIN-CONTAINING PROTEIN"/>
    <property type="match status" value="1"/>
</dbReference>
<dbReference type="InterPro" id="IPR018721">
    <property type="entry name" value="DUF2252"/>
</dbReference>
<dbReference type="Proteomes" id="UP000182567">
    <property type="component" value="Chromosome"/>
</dbReference>
<protein>
    <recommendedName>
        <fullName evidence="4">DUF2252 domain-containing protein</fullName>
    </recommendedName>
</protein>
<reference evidence="3" key="1">
    <citation type="submission" date="2016-10" db="EMBL/GenBank/DDBJ databases">
        <title>Pseudomonas frederiksbergensis ERGS4:02 complete genome.</title>
        <authorList>
            <person name="Kumar R."/>
            <person name="Acharya V."/>
            <person name="Singh D."/>
        </authorList>
    </citation>
    <scope>NUCLEOTIDE SEQUENCE [LARGE SCALE GENOMIC DNA]</scope>
    <source>
        <strain evidence="3">ERGS4:02</strain>
    </source>
</reference>
<accession>A0A1J0EIN7</accession>
<feature type="region of interest" description="Disordered" evidence="1">
    <location>
        <begin position="1"/>
        <end position="33"/>
    </location>
</feature>
<dbReference type="RefSeq" id="WP_071551907.1">
    <property type="nucleotide sequence ID" value="NZ_CP017886.1"/>
</dbReference>
<dbReference type="GeneID" id="46908516"/>
<proteinExistence type="predicted"/>
<gene>
    <name evidence="2" type="ORF">BLL42_09735</name>
</gene>
<dbReference type="Pfam" id="PF10009">
    <property type="entry name" value="DUF2252"/>
    <property type="match status" value="1"/>
</dbReference>